<feature type="zinc finger region" description="CR-type" evidence="6">
    <location>
        <begin position="136"/>
        <end position="214"/>
    </location>
</feature>
<feature type="domain" description="CR-type" evidence="9">
    <location>
        <begin position="136"/>
        <end position="214"/>
    </location>
</feature>
<protein>
    <submittedName>
        <fullName evidence="10">Chaperone protein DnaJ</fullName>
    </submittedName>
</protein>
<dbReference type="PRINTS" id="PR00625">
    <property type="entry name" value="JDOMAIN"/>
</dbReference>
<dbReference type="PROSITE" id="PS51188">
    <property type="entry name" value="ZF_CR"/>
    <property type="match status" value="1"/>
</dbReference>
<dbReference type="InterPro" id="IPR008971">
    <property type="entry name" value="HSP40/DnaJ_pept-bd"/>
</dbReference>
<sequence>MPATAQRDYYEVLGVTRDANPEDIKKAYRKLAIRHHPDRNPDDKSAEEQFKQASEAYGVLGDAEKRSRYDRFGHAGVGGVGQTVNSEVFADFQDLFRGSVFDLFGEMFGGGNPRGPARGRDIQYELNIDFSEPKQESRKRILVSRSEPCDSCRGSGVAAGKQPILCGRCGGRGQETFSRGFMVMSRTCSGCGGTGKIVRDPCGECAGAGRTPREREITVPLPAGIADGNQLRVSGEGEPGAHGGPPGDLYVRVHVRPARGMRREDDDVLSEATITFPQAVLGTEISIATIWGEETLRIPPGTQPHTILRLRSKGFPALRGRSRGNHLVRVLVEVPRKLSGRARGAVVTLSEEFDASSVRSSGDRDANSRRPGEAGRERGAGATGDRSADSSGKSRSSFFDRIFS</sequence>
<feature type="compositionally biased region" description="Basic and acidic residues" evidence="7">
    <location>
        <begin position="361"/>
        <end position="379"/>
    </location>
</feature>
<evidence type="ECO:0000256" key="5">
    <source>
        <dbReference type="ARBA" id="ARBA00023186"/>
    </source>
</evidence>
<evidence type="ECO:0000313" key="10">
    <source>
        <dbReference type="EMBL" id="CAI7994139.1"/>
    </source>
</evidence>
<accession>A0AA35QX11</accession>
<evidence type="ECO:0000313" key="11">
    <source>
        <dbReference type="Proteomes" id="UP001174909"/>
    </source>
</evidence>
<evidence type="ECO:0000256" key="2">
    <source>
        <dbReference type="ARBA" id="ARBA00022737"/>
    </source>
</evidence>
<dbReference type="InterPro" id="IPR036869">
    <property type="entry name" value="J_dom_sf"/>
</dbReference>
<dbReference type="FunFam" id="2.60.260.20:FF:000005">
    <property type="entry name" value="Chaperone protein dnaJ 1, mitochondrial"/>
    <property type="match status" value="1"/>
</dbReference>
<proteinExistence type="inferred from homology"/>
<evidence type="ECO:0000256" key="7">
    <source>
        <dbReference type="SAM" id="MobiDB-lite"/>
    </source>
</evidence>
<dbReference type="NCBIfam" id="NF008035">
    <property type="entry name" value="PRK10767.1"/>
    <property type="match status" value="1"/>
</dbReference>
<feature type="region of interest" description="Disordered" evidence="7">
    <location>
        <begin position="354"/>
        <end position="404"/>
    </location>
</feature>
<dbReference type="SUPFAM" id="SSF46565">
    <property type="entry name" value="Chaperone J-domain"/>
    <property type="match status" value="1"/>
</dbReference>
<dbReference type="Gene3D" id="2.60.260.20">
    <property type="entry name" value="Urease metallochaperone UreE, N-terminal domain"/>
    <property type="match status" value="2"/>
</dbReference>
<evidence type="ECO:0000256" key="1">
    <source>
        <dbReference type="ARBA" id="ARBA00022723"/>
    </source>
</evidence>
<dbReference type="Pfam" id="PF00226">
    <property type="entry name" value="DnaJ"/>
    <property type="match status" value="1"/>
</dbReference>
<evidence type="ECO:0000256" key="4">
    <source>
        <dbReference type="ARBA" id="ARBA00022833"/>
    </source>
</evidence>
<dbReference type="GO" id="GO:0042026">
    <property type="term" value="P:protein refolding"/>
    <property type="evidence" value="ECO:0007669"/>
    <property type="project" value="TreeGrafter"/>
</dbReference>
<organism evidence="10 11">
    <name type="scientific">Geodia barretti</name>
    <name type="common">Barrett's horny sponge</name>
    <dbReference type="NCBI Taxonomy" id="519541"/>
    <lineage>
        <taxon>Eukaryota</taxon>
        <taxon>Metazoa</taxon>
        <taxon>Porifera</taxon>
        <taxon>Demospongiae</taxon>
        <taxon>Heteroscleromorpha</taxon>
        <taxon>Tetractinellida</taxon>
        <taxon>Astrophorina</taxon>
        <taxon>Geodiidae</taxon>
        <taxon>Geodia</taxon>
    </lineage>
</organism>
<dbReference type="GO" id="GO:0031072">
    <property type="term" value="F:heat shock protein binding"/>
    <property type="evidence" value="ECO:0007669"/>
    <property type="project" value="InterPro"/>
</dbReference>
<dbReference type="InterPro" id="IPR001305">
    <property type="entry name" value="HSP_DnaJ_Cys-rich_dom"/>
</dbReference>
<dbReference type="Proteomes" id="UP001174909">
    <property type="component" value="Unassembled WGS sequence"/>
</dbReference>
<evidence type="ECO:0000256" key="3">
    <source>
        <dbReference type="ARBA" id="ARBA00022771"/>
    </source>
</evidence>
<dbReference type="GO" id="GO:0005524">
    <property type="term" value="F:ATP binding"/>
    <property type="evidence" value="ECO:0007669"/>
    <property type="project" value="InterPro"/>
</dbReference>
<dbReference type="GO" id="GO:0005737">
    <property type="term" value="C:cytoplasm"/>
    <property type="evidence" value="ECO:0007669"/>
    <property type="project" value="TreeGrafter"/>
</dbReference>
<dbReference type="CDD" id="cd10747">
    <property type="entry name" value="DnaJ_C"/>
    <property type="match status" value="1"/>
</dbReference>
<dbReference type="Pfam" id="PF00684">
    <property type="entry name" value="DnaJ_CXXCXGXG"/>
    <property type="match status" value="1"/>
</dbReference>
<dbReference type="SMART" id="SM00271">
    <property type="entry name" value="DnaJ"/>
    <property type="match status" value="1"/>
</dbReference>
<keyword evidence="1 6" id="KW-0479">Metal-binding</keyword>
<dbReference type="Gene3D" id="1.10.287.110">
    <property type="entry name" value="DnaJ domain"/>
    <property type="match status" value="1"/>
</dbReference>
<dbReference type="GO" id="GO:0009408">
    <property type="term" value="P:response to heat"/>
    <property type="evidence" value="ECO:0007669"/>
    <property type="project" value="InterPro"/>
</dbReference>
<dbReference type="GO" id="GO:0051082">
    <property type="term" value="F:unfolded protein binding"/>
    <property type="evidence" value="ECO:0007669"/>
    <property type="project" value="InterPro"/>
</dbReference>
<evidence type="ECO:0000259" key="9">
    <source>
        <dbReference type="PROSITE" id="PS51188"/>
    </source>
</evidence>
<dbReference type="CDD" id="cd06257">
    <property type="entry name" value="DnaJ"/>
    <property type="match status" value="1"/>
</dbReference>
<dbReference type="SUPFAM" id="SSF57938">
    <property type="entry name" value="DnaJ/Hsp40 cysteine-rich domain"/>
    <property type="match status" value="1"/>
</dbReference>
<keyword evidence="4 6" id="KW-0862">Zinc</keyword>
<keyword evidence="5" id="KW-0143">Chaperone</keyword>
<dbReference type="InterPro" id="IPR002939">
    <property type="entry name" value="DnaJ_C"/>
</dbReference>
<dbReference type="HAMAP" id="MF_01152">
    <property type="entry name" value="DnaJ"/>
    <property type="match status" value="1"/>
</dbReference>
<comment type="caution">
    <text evidence="10">The sequence shown here is derived from an EMBL/GenBank/DDBJ whole genome shotgun (WGS) entry which is preliminary data.</text>
</comment>
<dbReference type="PANTHER" id="PTHR43096:SF10">
    <property type="entry name" value="CHAPERONE PROTEIN DNAJ A6, CHLOROPLASTIC"/>
    <property type="match status" value="1"/>
</dbReference>
<feature type="domain" description="J" evidence="8">
    <location>
        <begin position="8"/>
        <end position="73"/>
    </location>
</feature>
<dbReference type="InterPro" id="IPR012724">
    <property type="entry name" value="DnaJ"/>
</dbReference>
<dbReference type="PROSITE" id="PS50076">
    <property type="entry name" value="DNAJ_2"/>
    <property type="match status" value="1"/>
</dbReference>
<dbReference type="CDD" id="cd10719">
    <property type="entry name" value="DnaJ_zf"/>
    <property type="match status" value="1"/>
</dbReference>
<keyword evidence="2" id="KW-0677">Repeat</keyword>
<keyword evidence="11" id="KW-1185">Reference proteome</keyword>
<dbReference type="InterPro" id="IPR036410">
    <property type="entry name" value="HSP_DnaJ_Cys-rich_dom_sf"/>
</dbReference>
<dbReference type="FunFam" id="2.10.230.10:FF:000002">
    <property type="entry name" value="Molecular chaperone DnaJ"/>
    <property type="match status" value="1"/>
</dbReference>
<keyword evidence="3 6" id="KW-0863">Zinc-finger</keyword>
<dbReference type="Pfam" id="PF01556">
    <property type="entry name" value="DnaJ_C"/>
    <property type="match status" value="1"/>
</dbReference>
<dbReference type="GO" id="GO:0008270">
    <property type="term" value="F:zinc ion binding"/>
    <property type="evidence" value="ECO:0007669"/>
    <property type="project" value="UniProtKB-KW"/>
</dbReference>
<dbReference type="NCBIfam" id="TIGR02349">
    <property type="entry name" value="DnaJ_bact"/>
    <property type="match status" value="1"/>
</dbReference>
<feature type="region of interest" description="Disordered" evidence="7">
    <location>
        <begin position="226"/>
        <end position="247"/>
    </location>
</feature>
<evidence type="ECO:0000259" key="8">
    <source>
        <dbReference type="PROSITE" id="PS50076"/>
    </source>
</evidence>
<dbReference type="Gene3D" id="2.10.230.10">
    <property type="entry name" value="Heat shock protein DnaJ, cysteine-rich domain"/>
    <property type="match status" value="1"/>
</dbReference>
<reference evidence="10" key="1">
    <citation type="submission" date="2023-03" db="EMBL/GenBank/DDBJ databases">
        <authorList>
            <person name="Steffen K."/>
            <person name="Cardenas P."/>
        </authorList>
    </citation>
    <scope>NUCLEOTIDE SEQUENCE</scope>
</reference>
<gene>
    <name evidence="10" type="ORF">GBAR_LOCUS1391</name>
</gene>
<evidence type="ECO:0000256" key="6">
    <source>
        <dbReference type="PROSITE-ProRule" id="PRU00546"/>
    </source>
</evidence>
<name>A0AA35QX11_GEOBA</name>
<dbReference type="PANTHER" id="PTHR43096">
    <property type="entry name" value="DNAJ HOMOLOG 1, MITOCHONDRIAL-RELATED"/>
    <property type="match status" value="1"/>
</dbReference>
<dbReference type="SUPFAM" id="SSF49493">
    <property type="entry name" value="HSP40/DnaJ peptide-binding domain"/>
    <property type="match status" value="2"/>
</dbReference>
<feature type="compositionally biased region" description="Low complexity" evidence="7">
    <location>
        <begin position="383"/>
        <end position="404"/>
    </location>
</feature>
<dbReference type="EMBL" id="CASHTH010000207">
    <property type="protein sequence ID" value="CAI7994139.1"/>
    <property type="molecule type" value="Genomic_DNA"/>
</dbReference>
<dbReference type="InterPro" id="IPR001623">
    <property type="entry name" value="DnaJ_domain"/>
</dbReference>
<feature type="compositionally biased region" description="Gly residues" evidence="7">
    <location>
        <begin position="237"/>
        <end position="246"/>
    </location>
</feature>
<dbReference type="AlphaFoldDB" id="A0AA35QX11"/>
<dbReference type="FunFam" id="1.10.287.110:FF:000034">
    <property type="entry name" value="Chaperone protein DnaJ"/>
    <property type="match status" value="1"/>
</dbReference>